<protein>
    <submittedName>
        <fullName evidence="2">Uncharacterized protein</fullName>
    </submittedName>
</protein>
<dbReference type="EMBL" id="CAADFZ010000113">
    <property type="protein sequence ID" value="VFK66859.1"/>
    <property type="molecule type" value="Genomic_DNA"/>
</dbReference>
<organism evidence="2">
    <name type="scientific">Candidatus Kentrum sp. UNK</name>
    <dbReference type="NCBI Taxonomy" id="2126344"/>
    <lineage>
        <taxon>Bacteria</taxon>
        <taxon>Pseudomonadati</taxon>
        <taxon>Pseudomonadota</taxon>
        <taxon>Gammaproteobacteria</taxon>
        <taxon>Candidatus Kentrum</taxon>
    </lineage>
</organism>
<sequence>MSVRNIHVARHKRILAFRAVEETGRETRRLLFCPELRYSYPIPNHVEPRFRLLCNNSLDL</sequence>
<evidence type="ECO:0000313" key="2">
    <source>
        <dbReference type="EMBL" id="VFK72288.1"/>
    </source>
</evidence>
<reference evidence="2" key="1">
    <citation type="submission" date="2019-02" db="EMBL/GenBank/DDBJ databases">
        <authorList>
            <person name="Gruber-Vodicka R. H."/>
            <person name="Seah K. B. B."/>
        </authorList>
    </citation>
    <scope>NUCLEOTIDE SEQUENCE</scope>
    <source>
        <strain evidence="2">BECK_BY19</strain>
        <strain evidence="1">BECK_BY8</strain>
    </source>
</reference>
<dbReference type="EMBL" id="CAADGD010000106">
    <property type="protein sequence ID" value="VFK72288.1"/>
    <property type="molecule type" value="Genomic_DNA"/>
</dbReference>
<proteinExistence type="predicted"/>
<name>A0A451B1X1_9GAMM</name>
<evidence type="ECO:0000313" key="1">
    <source>
        <dbReference type="EMBL" id="VFK66859.1"/>
    </source>
</evidence>
<accession>A0A451B1X1</accession>
<gene>
    <name evidence="1" type="ORF">BECKUNK1418G_GA0071005_11131</name>
    <name evidence="2" type="ORF">BECKUNK1418H_GA0071006_11061</name>
</gene>
<dbReference type="AlphaFoldDB" id="A0A451B1X1"/>